<comment type="caution">
    <text evidence="1">The sequence shown here is derived from an EMBL/GenBank/DDBJ whole genome shotgun (WGS) entry which is preliminary data.</text>
</comment>
<name>A0A1F4SVI4_UNCSA</name>
<proteinExistence type="predicted"/>
<gene>
    <name evidence="1" type="ORF">A2310_08610</name>
</gene>
<accession>A0A1F4SVI4</accession>
<dbReference type="AlphaFoldDB" id="A0A1F4SVI4"/>
<evidence type="ECO:0000313" key="2">
    <source>
        <dbReference type="Proteomes" id="UP000178417"/>
    </source>
</evidence>
<evidence type="ECO:0000313" key="1">
    <source>
        <dbReference type="EMBL" id="OGC24451.1"/>
    </source>
</evidence>
<sequence>MLTKKIQVLLEEEEYNKLKRIGQKYHKSIGSILRESAEIYASRLPTKEGRLLILDKIRSFNAPVSTWEKEEAKIMQARKTGK</sequence>
<dbReference type="STRING" id="1802579.A2310_08610"/>
<organism evidence="1 2">
    <name type="scientific">candidate division WOR-1 bacterium RIFOXYB2_FULL_37_13</name>
    <dbReference type="NCBI Taxonomy" id="1802579"/>
    <lineage>
        <taxon>Bacteria</taxon>
        <taxon>Bacillati</taxon>
        <taxon>Saganbacteria</taxon>
    </lineage>
</organism>
<evidence type="ECO:0008006" key="3">
    <source>
        <dbReference type="Google" id="ProtNLM"/>
    </source>
</evidence>
<protein>
    <recommendedName>
        <fullName evidence="3">Ribbon-helix-helix protein CopG domain-containing protein</fullName>
    </recommendedName>
</protein>
<reference evidence="1 2" key="1">
    <citation type="journal article" date="2016" name="Nat. Commun.">
        <title>Thousands of microbial genomes shed light on interconnected biogeochemical processes in an aquifer system.</title>
        <authorList>
            <person name="Anantharaman K."/>
            <person name="Brown C.T."/>
            <person name="Hug L.A."/>
            <person name="Sharon I."/>
            <person name="Castelle C.J."/>
            <person name="Probst A.J."/>
            <person name="Thomas B.C."/>
            <person name="Singh A."/>
            <person name="Wilkins M.J."/>
            <person name="Karaoz U."/>
            <person name="Brodie E.L."/>
            <person name="Williams K.H."/>
            <person name="Hubbard S.S."/>
            <person name="Banfield J.F."/>
        </authorList>
    </citation>
    <scope>NUCLEOTIDE SEQUENCE [LARGE SCALE GENOMIC DNA]</scope>
</reference>
<dbReference type="Proteomes" id="UP000178417">
    <property type="component" value="Unassembled WGS sequence"/>
</dbReference>
<dbReference type="EMBL" id="MEUB01000009">
    <property type="protein sequence ID" value="OGC24451.1"/>
    <property type="molecule type" value="Genomic_DNA"/>
</dbReference>